<dbReference type="SUPFAM" id="SSF56219">
    <property type="entry name" value="DNase I-like"/>
    <property type="match status" value="1"/>
</dbReference>
<dbReference type="InterPro" id="IPR036691">
    <property type="entry name" value="Endo/exonu/phosph_ase_sf"/>
</dbReference>
<evidence type="ECO:0000259" key="2">
    <source>
        <dbReference type="Pfam" id="PF03372"/>
    </source>
</evidence>
<dbReference type="InterPro" id="IPR050410">
    <property type="entry name" value="CCR4/nocturin_mRNA_transcr"/>
</dbReference>
<gene>
    <name evidence="3" type="ORF">CDEB00056_LOCUS17032</name>
</gene>
<organism evidence="3">
    <name type="scientific">Chaetoceros debilis</name>
    <dbReference type="NCBI Taxonomy" id="122233"/>
    <lineage>
        <taxon>Eukaryota</taxon>
        <taxon>Sar</taxon>
        <taxon>Stramenopiles</taxon>
        <taxon>Ochrophyta</taxon>
        <taxon>Bacillariophyta</taxon>
        <taxon>Coscinodiscophyceae</taxon>
        <taxon>Chaetocerotophycidae</taxon>
        <taxon>Chaetocerotales</taxon>
        <taxon>Chaetocerotaceae</taxon>
        <taxon>Chaetoceros</taxon>
    </lineage>
</organism>
<evidence type="ECO:0000256" key="1">
    <source>
        <dbReference type="SAM" id="MobiDB-lite"/>
    </source>
</evidence>
<dbReference type="PANTHER" id="PTHR12121">
    <property type="entry name" value="CARBON CATABOLITE REPRESSOR PROTEIN 4"/>
    <property type="match status" value="1"/>
</dbReference>
<dbReference type="PANTHER" id="PTHR12121:SF101">
    <property type="entry name" value="ENDONUCLEASE_EXONUCLEASE_PHOSPHATASE DOMAIN-CONTAINING PROTEIN"/>
    <property type="match status" value="1"/>
</dbReference>
<sequence>MQNRRIFICLTHLAASGFRPTFVSAFSPTLTLTPTSIALNSNLPIQAKIRTRLFSTGTGTGSGSGASNNSIMSPATATTTQSTKPSVRVVSYNILSSELAEPDYHTLCKPEDLDASIRLPRILGKLQSELDRAQENDEKVVFCLQEVSHEFATALHVFFAERGYHFITALYGRKFNGFMGIGTAIPTASFELQTVDIVKLADERKGGWPRAPREPEPGILQRYVVSPIMNPVTAAYQYLRGPQRKQDDAWDYSKYRHNQFIGCKLQSRDCVDSPFWIGNYHMPCAFRTPSVMNIHADLVGNRIQHLAGDAPYILAGDFNAQPGQNPYEFLRTGVVDESDETYPPEKYGMKWESSMKSMRSAYFEMNKEEPEYTNASHNGAMNSESFIGTLDYIFLSQQWNVNNVLALPKRKDLVGVYPNANEPSDHLMIAASLELQ</sequence>
<dbReference type="EMBL" id="HBIO01022090">
    <property type="protein sequence ID" value="CAE0472179.1"/>
    <property type="molecule type" value="Transcribed_RNA"/>
</dbReference>
<name>A0A7S3QBN0_9STRA</name>
<dbReference type="InterPro" id="IPR005135">
    <property type="entry name" value="Endo/exonuclease/phosphatase"/>
</dbReference>
<dbReference type="GO" id="GO:0000175">
    <property type="term" value="F:3'-5'-RNA exonuclease activity"/>
    <property type="evidence" value="ECO:0007669"/>
    <property type="project" value="TreeGrafter"/>
</dbReference>
<dbReference type="Gene3D" id="3.60.10.10">
    <property type="entry name" value="Endonuclease/exonuclease/phosphatase"/>
    <property type="match status" value="1"/>
</dbReference>
<dbReference type="Pfam" id="PF03372">
    <property type="entry name" value="Exo_endo_phos"/>
    <property type="match status" value="1"/>
</dbReference>
<proteinExistence type="predicted"/>
<feature type="region of interest" description="Disordered" evidence="1">
    <location>
        <begin position="58"/>
        <end position="82"/>
    </location>
</feature>
<feature type="domain" description="Endonuclease/exonuclease/phosphatase" evidence="2">
    <location>
        <begin position="91"/>
        <end position="426"/>
    </location>
</feature>
<evidence type="ECO:0000313" key="3">
    <source>
        <dbReference type="EMBL" id="CAE0472179.1"/>
    </source>
</evidence>
<protein>
    <recommendedName>
        <fullName evidence="2">Endonuclease/exonuclease/phosphatase domain-containing protein</fullName>
    </recommendedName>
</protein>
<dbReference type="AlphaFoldDB" id="A0A7S3QBN0"/>
<reference evidence="3" key="1">
    <citation type="submission" date="2021-01" db="EMBL/GenBank/DDBJ databases">
        <authorList>
            <person name="Corre E."/>
            <person name="Pelletier E."/>
            <person name="Niang G."/>
            <person name="Scheremetjew M."/>
            <person name="Finn R."/>
            <person name="Kale V."/>
            <person name="Holt S."/>
            <person name="Cochrane G."/>
            <person name="Meng A."/>
            <person name="Brown T."/>
            <person name="Cohen L."/>
        </authorList>
    </citation>
    <scope>NUCLEOTIDE SEQUENCE</scope>
    <source>
        <strain evidence="3">MM31A-1</strain>
    </source>
</reference>
<feature type="compositionally biased region" description="Polar residues" evidence="1">
    <location>
        <begin position="66"/>
        <end position="82"/>
    </location>
</feature>
<accession>A0A7S3QBN0</accession>